<reference evidence="2" key="1">
    <citation type="submission" date="2016-01" db="EMBL/GenBank/DDBJ databases">
        <authorList>
            <person name="Mitreva M."/>
            <person name="Pepin K.H."/>
            <person name="Mihindukulasuriya K.A."/>
            <person name="Fulton R."/>
            <person name="Fronick C."/>
            <person name="O'Laughlin M."/>
            <person name="Miner T."/>
            <person name="Herter B."/>
            <person name="Rosa B.A."/>
            <person name="Cordes M."/>
            <person name="Tomlinson C."/>
            <person name="Wollam A."/>
            <person name="Palsikar V.B."/>
            <person name="Mardis E.R."/>
            <person name="Wilson R.K."/>
        </authorList>
    </citation>
    <scope>NUCLEOTIDE SEQUENCE [LARGE SCALE GENOMIC DNA]</scope>
    <source>
        <strain evidence="2">DNF00896</strain>
    </source>
</reference>
<evidence type="ECO:0000313" key="1">
    <source>
        <dbReference type="EMBL" id="KXB57725.1"/>
    </source>
</evidence>
<dbReference type="OrthoDB" id="2037670at2"/>
<dbReference type="PATRIC" id="fig|467210.3.peg.1310"/>
<dbReference type="STRING" id="467210.HMPREF1866_01319"/>
<evidence type="ECO:0000313" key="2">
    <source>
        <dbReference type="Proteomes" id="UP000070394"/>
    </source>
</evidence>
<organism evidence="1 2">
    <name type="scientific">Lachnoanaerobaculum saburreum</name>
    <dbReference type="NCBI Taxonomy" id="467210"/>
    <lineage>
        <taxon>Bacteria</taxon>
        <taxon>Bacillati</taxon>
        <taxon>Bacillota</taxon>
        <taxon>Clostridia</taxon>
        <taxon>Lachnospirales</taxon>
        <taxon>Lachnospiraceae</taxon>
        <taxon>Lachnoanaerobaculum</taxon>
    </lineage>
</organism>
<accession>A0A133ZQM8</accession>
<dbReference type="Proteomes" id="UP000070394">
    <property type="component" value="Unassembled WGS sequence"/>
</dbReference>
<sequence length="181" mass="21890">MNREKQIKEYFKSFRYRWLSEKIREYKDYNIQGLSEEIKKLLSDLTEEKQVYKLKYLTLFFLNTSLYTKSYKCMIYVSDEGLYINKPLGIRYWIPDFMKKDSYKIREEMMEGIGKLLLSEPEIEEGIRFVLKGYKDIIAIFWKKALERVFDTDVFEDIPKESIILIGEYMGELKQINLNTK</sequence>
<name>A0A133ZQM8_9FIRM</name>
<dbReference type="AlphaFoldDB" id="A0A133ZQM8"/>
<dbReference type="EMBL" id="LSDA01000078">
    <property type="protein sequence ID" value="KXB57725.1"/>
    <property type="molecule type" value="Genomic_DNA"/>
</dbReference>
<keyword evidence="2" id="KW-1185">Reference proteome</keyword>
<comment type="caution">
    <text evidence="1">The sequence shown here is derived from an EMBL/GenBank/DDBJ whole genome shotgun (WGS) entry which is preliminary data.</text>
</comment>
<proteinExistence type="predicted"/>
<protein>
    <submittedName>
        <fullName evidence="1">Uncharacterized protein</fullName>
    </submittedName>
</protein>
<dbReference type="RefSeq" id="WP_060931106.1">
    <property type="nucleotide sequence ID" value="NZ_KQ959820.1"/>
</dbReference>
<gene>
    <name evidence="1" type="ORF">HMPREF1866_01319</name>
</gene>